<dbReference type="Proteomes" id="UP000183585">
    <property type="component" value="Unassembled WGS sequence"/>
</dbReference>
<evidence type="ECO:0000313" key="2">
    <source>
        <dbReference type="EMBL" id="SCF11313.1"/>
    </source>
</evidence>
<dbReference type="AlphaFoldDB" id="A0A1C4XS65"/>
<evidence type="ECO:0000313" key="3">
    <source>
        <dbReference type="Proteomes" id="UP000183585"/>
    </source>
</evidence>
<dbReference type="EMBL" id="FMCT01000005">
    <property type="protein sequence ID" value="SCF11313.1"/>
    <property type="molecule type" value="Genomic_DNA"/>
</dbReference>
<gene>
    <name evidence="2" type="ORF">GA0070563_105118</name>
</gene>
<feature type="region of interest" description="Disordered" evidence="1">
    <location>
        <begin position="198"/>
        <end position="229"/>
    </location>
</feature>
<keyword evidence="3" id="KW-1185">Reference proteome</keyword>
<organism evidence="2 3">
    <name type="scientific">Micromonospora carbonacea</name>
    <dbReference type="NCBI Taxonomy" id="47853"/>
    <lineage>
        <taxon>Bacteria</taxon>
        <taxon>Bacillati</taxon>
        <taxon>Actinomycetota</taxon>
        <taxon>Actinomycetes</taxon>
        <taxon>Micromonosporales</taxon>
        <taxon>Micromonosporaceae</taxon>
        <taxon>Micromonospora</taxon>
    </lineage>
</organism>
<protein>
    <recommendedName>
        <fullName evidence="4">Sugar phosphate isomerase</fullName>
    </recommendedName>
</protein>
<dbReference type="STRING" id="47853.TK50_22230"/>
<dbReference type="InterPro" id="IPR047715">
    <property type="entry name" value="EboA_dom"/>
</dbReference>
<proteinExistence type="predicted"/>
<dbReference type="RefSeq" id="WP_074474622.1">
    <property type="nucleotide sequence ID" value="NZ_FMCT01000005.1"/>
</dbReference>
<sequence length="229" mass="23523">MTPERLRAALRGVPDPEWLDAAVERVAAEPATVARFVAAAARRCGRGPLPDAPGWTADEAARVLLLAALPADHAGHAADVYRHGDAAEKRAVLRALPLLPIGAECEPLLHDAIRTNDTRLIAAALGPYSRHLDADAWRQAVLKCVFTGVPLAVVHDLDARADAGLAAMLGGFAVERRAAGREVPADAAALLDRLTAAASPTGSPAGSPAAGPAANPVADPAVPSDARKA</sequence>
<accession>A0A1C4XS65</accession>
<reference evidence="3" key="1">
    <citation type="submission" date="2016-06" db="EMBL/GenBank/DDBJ databases">
        <authorList>
            <person name="Varghese N."/>
            <person name="Submissions Spin"/>
        </authorList>
    </citation>
    <scope>NUCLEOTIDE SEQUENCE [LARGE SCALE GENOMIC DNA]</scope>
    <source>
        <strain evidence="3">DSM 43168</strain>
    </source>
</reference>
<evidence type="ECO:0008006" key="4">
    <source>
        <dbReference type="Google" id="ProtNLM"/>
    </source>
</evidence>
<name>A0A1C4XS65_9ACTN</name>
<dbReference type="NCBIfam" id="NF035938">
    <property type="entry name" value="EboA_domain"/>
    <property type="match status" value="1"/>
</dbReference>
<evidence type="ECO:0000256" key="1">
    <source>
        <dbReference type="SAM" id="MobiDB-lite"/>
    </source>
</evidence>